<dbReference type="Proteomes" id="UP000095287">
    <property type="component" value="Unplaced"/>
</dbReference>
<feature type="compositionally biased region" description="Polar residues" evidence="1">
    <location>
        <begin position="77"/>
        <end position="94"/>
    </location>
</feature>
<dbReference type="AlphaFoldDB" id="A0A1I7ZLX9"/>
<evidence type="ECO:0000313" key="3">
    <source>
        <dbReference type="WBParaSite" id="L893_g27615.t1"/>
    </source>
</evidence>
<protein>
    <submittedName>
        <fullName evidence="3">Uncharacterized protein</fullName>
    </submittedName>
</protein>
<proteinExistence type="predicted"/>
<feature type="region of interest" description="Disordered" evidence="1">
    <location>
        <begin position="37"/>
        <end position="108"/>
    </location>
</feature>
<evidence type="ECO:0000256" key="1">
    <source>
        <dbReference type="SAM" id="MobiDB-lite"/>
    </source>
</evidence>
<feature type="compositionally biased region" description="Basic and acidic residues" evidence="1">
    <location>
        <begin position="56"/>
        <end position="66"/>
    </location>
</feature>
<organism evidence="2 3">
    <name type="scientific">Steinernema glaseri</name>
    <dbReference type="NCBI Taxonomy" id="37863"/>
    <lineage>
        <taxon>Eukaryota</taxon>
        <taxon>Metazoa</taxon>
        <taxon>Ecdysozoa</taxon>
        <taxon>Nematoda</taxon>
        <taxon>Chromadorea</taxon>
        <taxon>Rhabditida</taxon>
        <taxon>Tylenchina</taxon>
        <taxon>Panagrolaimomorpha</taxon>
        <taxon>Strongyloidoidea</taxon>
        <taxon>Steinernematidae</taxon>
        <taxon>Steinernema</taxon>
    </lineage>
</organism>
<accession>A0A1I7ZLX9</accession>
<name>A0A1I7ZLX9_9BILA</name>
<dbReference type="WBParaSite" id="L893_g27615.t1">
    <property type="protein sequence ID" value="L893_g27615.t1"/>
    <property type="gene ID" value="L893_g27615"/>
</dbReference>
<reference evidence="3" key="1">
    <citation type="submission" date="2016-11" db="UniProtKB">
        <authorList>
            <consortium name="WormBaseParasite"/>
        </authorList>
    </citation>
    <scope>IDENTIFICATION</scope>
</reference>
<evidence type="ECO:0000313" key="2">
    <source>
        <dbReference type="Proteomes" id="UP000095287"/>
    </source>
</evidence>
<keyword evidence="2" id="KW-1185">Reference proteome</keyword>
<sequence length="108" mass="12064">MISSIDVHSNEAGPSCTCSTSSKHFLIASIEQHHRIGKTRWTDKQRPCTESIRCNDGPERSPEPAQRRRGSVGRFATDNSCLRSVAHSPSSGTKENNRRRINPSYNNL</sequence>